<comment type="caution">
    <text evidence="2">The sequence shown here is derived from an EMBL/GenBank/DDBJ whole genome shotgun (WGS) entry which is preliminary data.</text>
</comment>
<keyword evidence="3" id="KW-1185">Reference proteome</keyword>
<evidence type="ECO:0000256" key="1">
    <source>
        <dbReference type="SAM" id="MobiDB-lite"/>
    </source>
</evidence>
<gene>
    <name evidence="2" type="ORF">CDAR_59701</name>
</gene>
<proteinExistence type="predicted"/>
<accession>A0AAV4X285</accession>
<evidence type="ECO:0000313" key="2">
    <source>
        <dbReference type="EMBL" id="GIY89335.1"/>
    </source>
</evidence>
<reference evidence="2 3" key="1">
    <citation type="submission" date="2021-06" db="EMBL/GenBank/DDBJ databases">
        <title>Caerostris darwini draft genome.</title>
        <authorList>
            <person name="Kono N."/>
            <person name="Arakawa K."/>
        </authorList>
    </citation>
    <scope>NUCLEOTIDE SEQUENCE [LARGE SCALE GENOMIC DNA]</scope>
</reference>
<evidence type="ECO:0000313" key="3">
    <source>
        <dbReference type="Proteomes" id="UP001054837"/>
    </source>
</evidence>
<protein>
    <submittedName>
        <fullName evidence="2">Uncharacterized protein</fullName>
    </submittedName>
</protein>
<name>A0AAV4X285_9ARAC</name>
<organism evidence="2 3">
    <name type="scientific">Caerostris darwini</name>
    <dbReference type="NCBI Taxonomy" id="1538125"/>
    <lineage>
        <taxon>Eukaryota</taxon>
        <taxon>Metazoa</taxon>
        <taxon>Ecdysozoa</taxon>
        <taxon>Arthropoda</taxon>
        <taxon>Chelicerata</taxon>
        <taxon>Arachnida</taxon>
        <taxon>Araneae</taxon>
        <taxon>Araneomorphae</taxon>
        <taxon>Entelegynae</taxon>
        <taxon>Araneoidea</taxon>
        <taxon>Araneidae</taxon>
        <taxon>Caerostris</taxon>
    </lineage>
</organism>
<dbReference type="AlphaFoldDB" id="A0AAV4X285"/>
<dbReference type="EMBL" id="BPLQ01015594">
    <property type="protein sequence ID" value="GIY89335.1"/>
    <property type="molecule type" value="Genomic_DNA"/>
</dbReference>
<dbReference type="Proteomes" id="UP001054837">
    <property type="component" value="Unassembled WGS sequence"/>
</dbReference>
<feature type="region of interest" description="Disordered" evidence="1">
    <location>
        <begin position="1"/>
        <end position="47"/>
    </location>
</feature>
<sequence>MHTDLKGRKKARSRLPRGTLGRQRANDRTGRKGSLSSQRDAKTPNLKLSRSAATCANGPRATNYIYQVALIARHIINGGFFFCCCCCCFFF</sequence>